<keyword evidence="3" id="KW-1185">Reference proteome</keyword>
<protein>
    <submittedName>
        <fullName evidence="2">Uncharacterized protein</fullName>
    </submittedName>
</protein>
<dbReference type="EMBL" id="AGNL01000128">
    <property type="protein sequence ID" value="EJK77998.1"/>
    <property type="molecule type" value="Genomic_DNA"/>
</dbReference>
<evidence type="ECO:0000256" key="1">
    <source>
        <dbReference type="SAM" id="MobiDB-lite"/>
    </source>
</evidence>
<reference evidence="2 3" key="1">
    <citation type="journal article" date="2012" name="Genome Biol.">
        <title>Genome and low-iron response of an oceanic diatom adapted to chronic iron limitation.</title>
        <authorList>
            <person name="Lommer M."/>
            <person name="Specht M."/>
            <person name="Roy A.S."/>
            <person name="Kraemer L."/>
            <person name="Andreson R."/>
            <person name="Gutowska M.A."/>
            <person name="Wolf J."/>
            <person name="Bergner S.V."/>
            <person name="Schilhabel M.B."/>
            <person name="Klostermeier U.C."/>
            <person name="Beiko R.G."/>
            <person name="Rosenstiel P."/>
            <person name="Hippler M."/>
            <person name="Laroche J."/>
        </authorList>
    </citation>
    <scope>NUCLEOTIDE SEQUENCE [LARGE SCALE GENOMIC DNA]</scope>
    <source>
        <strain evidence="2 3">CCMP1005</strain>
    </source>
</reference>
<comment type="caution">
    <text evidence="2">The sequence shown here is derived from an EMBL/GenBank/DDBJ whole genome shotgun (WGS) entry which is preliminary data.</text>
</comment>
<evidence type="ECO:0000313" key="3">
    <source>
        <dbReference type="Proteomes" id="UP000266841"/>
    </source>
</evidence>
<proteinExistence type="predicted"/>
<evidence type="ECO:0000313" key="2">
    <source>
        <dbReference type="EMBL" id="EJK77998.1"/>
    </source>
</evidence>
<name>K0TGV8_THAOC</name>
<feature type="non-terminal residue" evidence="2">
    <location>
        <position position="106"/>
    </location>
</feature>
<dbReference type="OrthoDB" id="43681at2759"/>
<organism evidence="2 3">
    <name type="scientific">Thalassiosira oceanica</name>
    <name type="common">Marine diatom</name>
    <dbReference type="NCBI Taxonomy" id="159749"/>
    <lineage>
        <taxon>Eukaryota</taxon>
        <taxon>Sar</taxon>
        <taxon>Stramenopiles</taxon>
        <taxon>Ochrophyta</taxon>
        <taxon>Bacillariophyta</taxon>
        <taxon>Coscinodiscophyceae</taxon>
        <taxon>Thalassiosirophycidae</taxon>
        <taxon>Thalassiosirales</taxon>
        <taxon>Thalassiosiraceae</taxon>
        <taxon>Thalassiosira</taxon>
    </lineage>
</organism>
<accession>K0TGV8</accession>
<gene>
    <name evidence="2" type="ORF">THAOC_00128</name>
</gene>
<dbReference type="AlphaFoldDB" id="K0TGV8"/>
<feature type="region of interest" description="Disordered" evidence="1">
    <location>
        <begin position="1"/>
        <end position="54"/>
    </location>
</feature>
<dbReference type="Proteomes" id="UP000266841">
    <property type="component" value="Unassembled WGS sequence"/>
</dbReference>
<sequence length="106" mass="11756">MLTPANPATTTTTTRRRRTNKCGPEVSTFPDAGPEVSTFPDAGPEVSTFPDAGPENITAAEITSMLNLAKYEPDDYSFLKGYALEWAFSLFVYYPMFETILFSWAL</sequence>